<evidence type="ECO:0000256" key="1">
    <source>
        <dbReference type="SAM" id="MobiDB-lite"/>
    </source>
</evidence>
<dbReference type="EMBL" id="CALNXI010000021">
    <property type="protein sequence ID" value="CAH3015281.1"/>
    <property type="molecule type" value="Genomic_DNA"/>
</dbReference>
<keyword evidence="3" id="KW-1185">Reference proteome</keyword>
<dbReference type="InterPro" id="IPR020338">
    <property type="entry name" value="SMN_gemin7"/>
</dbReference>
<sequence length="113" mass="12880">MEDNREEYSAVETESTDGNSQQSQVLQTDRDLEDQQNARASLREKFLRLLFASCNKPACFSMHERTLVQGIFRGTDIDMENLQVSELQTPMGVLREALLRSSDVLSFTVDFEA</sequence>
<feature type="region of interest" description="Disordered" evidence="1">
    <location>
        <begin position="1"/>
        <end position="34"/>
    </location>
</feature>
<accession>A0ABN8LIF3</accession>
<feature type="compositionally biased region" description="Polar residues" evidence="1">
    <location>
        <begin position="12"/>
        <end position="27"/>
    </location>
</feature>
<organism evidence="2 3">
    <name type="scientific">Porites evermanni</name>
    <dbReference type="NCBI Taxonomy" id="104178"/>
    <lineage>
        <taxon>Eukaryota</taxon>
        <taxon>Metazoa</taxon>
        <taxon>Cnidaria</taxon>
        <taxon>Anthozoa</taxon>
        <taxon>Hexacorallia</taxon>
        <taxon>Scleractinia</taxon>
        <taxon>Fungiina</taxon>
        <taxon>Poritidae</taxon>
        <taxon>Porites</taxon>
    </lineage>
</organism>
<dbReference type="PANTHER" id="PTHR14679">
    <property type="entry name" value="GEM-ASSOCIATED PROTEIN 7"/>
    <property type="match status" value="1"/>
</dbReference>
<reference evidence="2 3" key="1">
    <citation type="submission" date="2022-05" db="EMBL/GenBank/DDBJ databases">
        <authorList>
            <consortium name="Genoscope - CEA"/>
            <person name="William W."/>
        </authorList>
    </citation>
    <scope>NUCLEOTIDE SEQUENCE [LARGE SCALE GENOMIC DNA]</scope>
</reference>
<dbReference type="CDD" id="cd11677">
    <property type="entry name" value="Gemin7"/>
    <property type="match status" value="1"/>
</dbReference>
<dbReference type="Pfam" id="PF11095">
    <property type="entry name" value="Gemin7"/>
    <property type="match status" value="1"/>
</dbReference>
<evidence type="ECO:0000313" key="3">
    <source>
        <dbReference type="Proteomes" id="UP001159427"/>
    </source>
</evidence>
<evidence type="ECO:0000313" key="2">
    <source>
        <dbReference type="EMBL" id="CAH3015281.1"/>
    </source>
</evidence>
<dbReference type="Gene3D" id="2.30.30.100">
    <property type="match status" value="1"/>
</dbReference>
<comment type="caution">
    <text evidence="2">The sequence shown here is derived from an EMBL/GenBank/DDBJ whole genome shotgun (WGS) entry which is preliminary data.</text>
</comment>
<gene>
    <name evidence="2" type="ORF">PEVE_00014532</name>
</gene>
<proteinExistence type="predicted"/>
<name>A0ABN8LIF3_9CNID</name>
<evidence type="ECO:0008006" key="4">
    <source>
        <dbReference type="Google" id="ProtNLM"/>
    </source>
</evidence>
<protein>
    <recommendedName>
        <fullName evidence="4">Gem-associated protein 7</fullName>
    </recommendedName>
</protein>
<dbReference type="PANTHER" id="PTHR14679:SF1">
    <property type="entry name" value="GEM-ASSOCIATED PROTEIN 7"/>
    <property type="match status" value="1"/>
</dbReference>
<dbReference type="Proteomes" id="UP001159427">
    <property type="component" value="Unassembled WGS sequence"/>
</dbReference>